<dbReference type="Gene3D" id="3.40.309.10">
    <property type="entry name" value="Aldehyde Dehydrogenase, Chain A, domain 2"/>
    <property type="match status" value="2"/>
</dbReference>
<dbReference type="SUPFAM" id="SSF53720">
    <property type="entry name" value="ALDH-like"/>
    <property type="match status" value="2"/>
</dbReference>
<dbReference type="GO" id="GO:0005759">
    <property type="term" value="C:mitochondrial matrix"/>
    <property type="evidence" value="ECO:0007669"/>
    <property type="project" value="TreeGrafter"/>
</dbReference>
<proteinExistence type="predicted"/>
<dbReference type="GO" id="GO:0003842">
    <property type="term" value="F:L-glutamate gamma-semialdehyde dehydrogenase activity"/>
    <property type="evidence" value="ECO:0007669"/>
    <property type="project" value="TreeGrafter"/>
</dbReference>
<gene>
    <name evidence="4" type="ORF">QE152_g1506</name>
</gene>
<dbReference type="InterPro" id="IPR016163">
    <property type="entry name" value="Ald_DH_C"/>
</dbReference>
<dbReference type="EMBL" id="JASPKY010000009">
    <property type="protein sequence ID" value="KAK9753934.1"/>
    <property type="molecule type" value="Genomic_DNA"/>
</dbReference>
<dbReference type="Gene3D" id="3.40.605.10">
    <property type="entry name" value="Aldehyde Dehydrogenase, Chain A, domain 1"/>
    <property type="match status" value="3"/>
</dbReference>
<keyword evidence="5" id="KW-1185">Reference proteome</keyword>
<comment type="caution">
    <text evidence="4">The sequence shown here is derived from an EMBL/GenBank/DDBJ whole genome shotgun (WGS) entry which is preliminary data.</text>
</comment>
<sequence length="267" mass="28661">MVEEIFGPVLTVYVYKDGDLVEEIFGPVLTVYVYKDGDLDKALELVGDSTAFALTGAVFAQDKKFLERAADELKMTAGNFYINDKSTGSVVVGQQPFGGARLSGTNDKAGGPHYVLRWGNPQAFLERAADELKMTAGNFYINDKSTGSVVGQQPFGGARLSGTNDKAGGPHYVLRVGQQPWGGQGDVRATQGHLLPLHVTIIRFESVRFILVGQQPFGGARLSGTNDKAGGPHYVLRWGNPQASASNRSAVLDYPVPTIRPAGRITC</sequence>
<dbReference type="AlphaFoldDB" id="A0AAW1N9J1"/>
<dbReference type="Pfam" id="PF00171">
    <property type="entry name" value="Aldedh"/>
    <property type="match status" value="1"/>
</dbReference>
<dbReference type="GO" id="GO:0010133">
    <property type="term" value="P:L-proline catabolic process to L-glutamate"/>
    <property type="evidence" value="ECO:0007669"/>
    <property type="project" value="TreeGrafter"/>
</dbReference>
<feature type="domain" description="Aldehyde dehydrogenase" evidence="3">
    <location>
        <begin position="22"/>
        <end position="117"/>
    </location>
</feature>
<keyword evidence="2" id="KW-0520">NAD</keyword>
<protein>
    <submittedName>
        <fullName evidence="4">Aldehyde dehydrogenase family</fullName>
    </submittedName>
</protein>
<dbReference type="InterPro" id="IPR050485">
    <property type="entry name" value="Proline_metab_enzyme"/>
</dbReference>
<reference evidence="4 5" key="1">
    <citation type="journal article" date="2024" name="BMC Genomics">
        <title>De novo assembly and annotation of Popillia japonica's genome with initial clues to its potential as an invasive pest.</title>
        <authorList>
            <person name="Cucini C."/>
            <person name="Boschi S."/>
            <person name="Funari R."/>
            <person name="Cardaioli E."/>
            <person name="Iannotti N."/>
            <person name="Marturano G."/>
            <person name="Paoli F."/>
            <person name="Bruttini M."/>
            <person name="Carapelli A."/>
            <person name="Frati F."/>
            <person name="Nardi F."/>
        </authorList>
    </citation>
    <scope>NUCLEOTIDE SEQUENCE [LARGE SCALE GENOMIC DNA]</scope>
    <source>
        <strain evidence="4">DMR45628</strain>
    </source>
</reference>
<dbReference type="Proteomes" id="UP001458880">
    <property type="component" value="Unassembled WGS sequence"/>
</dbReference>
<evidence type="ECO:0000313" key="5">
    <source>
        <dbReference type="Proteomes" id="UP001458880"/>
    </source>
</evidence>
<name>A0AAW1N9J1_POPJA</name>
<organism evidence="4 5">
    <name type="scientific">Popillia japonica</name>
    <name type="common">Japanese beetle</name>
    <dbReference type="NCBI Taxonomy" id="7064"/>
    <lineage>
        <taxon>Eukaryota</taxon>
        <taxon>Metazoa</taxon>
        <taxon>Ecdysozoa</taxon>
        <taxon>Arthropoda</taxon>
        <taxon>Hexapoda</taxon>
        <taxon>Insecta</taxon>
        <taxon>Pterygota</taxon>
        <taxon>Neoptera</taxon>
        <taxon>Endopterygota</taxon>
        <taxon>Coleoptera</taxon>
        <taxon>Polyphaga</taxon>
        <taxon>Scarabaeiformia</taxon>
        <taxon>Scarabaeidae</taxon>
        <taxon>Rutelinae</taxon>
        <taxon>Popillia</taxon>
    </lineage>
</organism>
<evidence type="ECO:0000256" key="2">
    <source>
        <dbReference type="ARBA" id="ARBA00023027"/>
    </source>
</evidence>
<dbReference type="InterPro" id="IPR016162">
    <property type="entry name" value="Ald_DH_N"/>
</dbReference>
<evidence type="ECO:0000256" key="1">
    <source>
        <dbReference type="ARBA" id="ARBA00023002"/>
    </source>
</evidence>
<dbReference type="InterPro" id="IPR015590">
    <property type="entry name" value="Aldehyde_DH_dom"/>
</dbReference>
<keyword evidence="1" id="KW-0560">Oxidoreductase</keyword>
<evidence type="ECO:0000313" key="4">
    <source>
        <dbReference type="EMBL" id="KAK9753934.1"/>
    </source>
</evidence>
<dbReference type="PANTHER" id="PTHR42862">
    <property type="entry name" value="DELTA-1-PYRROLINE-5-CARBOXYLATE DEHYDROGENASE 1, ISOFORM A-RELATED"/>
    <property type="match status" value="1"/>
</dbReference>
<dbReference type="PANTHER" id="PTHR42862:SF1">
    <property type="entry name" value="DELTA-1-PYRROLINE-5-CARBOXYLATE DEHYDROGENASE 2, ISOFORM A-RELATED"/>
    <property type="match status" value="1"/>
</dbReference>
<evidence type="ECO:0000259" key="3">
    <source>
        <dbReference type="Pfam" id="PF00171"/>
    </source>
</evidence>
<dbReference type="InterPro" id="IPR016161">
    <property type="entry name" value="Ald_DH/histidinol_DH"/>
</dbReference>
<accession>A0AAW1N9J1</accession>